<protein>
    <submittedName>
        <fullName evidence="1">Uncharacterized protein</fullName>
    </submittedName>
</protein>
<reference evidence="1" key="1">
    <citation type="submission" date="2023-03" db="EMBL/GenBank/DDBJ databases">
        <authorList>
            <person name="Steffen K."/>
            <person name="Cardenas P."/>
        </authorList>
    </citation>
    <scope>NUCLEOTIDE SEQUENCE</scope>
</reference>
<sequence>MAVDDAGQRLEAGRLTLGAKAAVEFEIDALESGNTSLGLTGTGPGEGDWRLELTTELDIEARAYARSEGFLTALHDAALVAGEVELPLFHPGGDAR</sequence>
<keyword evidence="2" id="KW-1185">Reference proteome</keyword>
<accession>A0AA35SBM0</accession>
<feature type="non-terminal residue" evidence="1">
    <location>
        <position position="96"/>
    </location>
</feature>
<organism evidence="1 2">
    <name type="scientific">Geodia barretti</name>
    <name type="common">Barrett's horny sponge</name>
    <dbReference type="NCBI Taxonomy" id="519541"/>
    <lineage>
        <taxon>Eukaryota</taxon>
        <taxon>Metazoa</taxon>
        <taxon>Porifera</taxon>
        <taxon>Demospongiae</taxon>
        <taxon>Heteroscleromorpha</taxon>
        <taxon>Tetractinellida</taxon>
        <taxon>Astrophorina</taxon>
        <taxon>Geodiidae</taxon>
        <taxon>Geodia</taxon>
    </lineage>
</organism>
<evidence type="ECO:0000313" key="2">
    <source>
        <dbReference type="Proteomes" id="UP001174909"/>
    </source>
</evidence>
<dbReference type="EMBL" id="CASHTH010002187">
    <property type="protein sequence ID" value="CAI8025862.1"/>
    <property type="molecule type" value="Genomic_DNA"/>
</dbReference>
<proteinExistence type="predicted"/>
<comment type="caution">
    <text evidence="1">The sequence shown here is derived from an EMBL/GenBank/DDBJ whole genome shotgun (WGS) entry which is preliminary data.</text>
</comment>
<dbReference type="Proteomes" id="UP001174909">
    <property type="component" value="Unassembled WGS sequence"/>
</dbReference>
<evidence type="ECO:0000313" key="1">
    <source>
        <dbReference type="EMBL" id="CAI8025862.1"/>
    </source>
</evidence>
<name>A0AA35SBM0_GEOBA</name>
<dbReference type="AlphaFoldDB" id="A0AA35SBM0"/>
<gene>
    <name evidence="1" type="ORF">GBAR_LOCUS14913</name>
</gene>